<sequence length="387" mass="42380">MNPVFRDLKTSIFETMSLRARELGAVNLGQGFPESDGFKDVRRAAAEALIHQSNQYPPMRGLMELRHAVAAFYGRTQNLKLDTANVLITSGATEAICAALLALITPGDEVVVFEPMYDAYIPLIERAGGVPKIVQLKPPHWRFDDEDLKAVFSDRTRLVMITTPNNPTTHALTRDELESLGRFCAQYNAVVISDEVWENVVFDQPHLSVLHIDSLKDRALKIGSAGKLFALTGWKVGFVCGPQALIDQVARAHQFITFTTPPNLQHGVAYGLGLPTARFDEARTELRIARDYMATRLGDAGFEILPADGSYFLNIDLTPLNLKMDGLAFAHHALETGGVATIPLQSFSPTGRELPILRLCFAKSQATLDKGIDGLISAAQTAALKPI</sequence>
<dbReference type="PANTHER" id="PTHR43807:SF20">
    <property type="entry name" value="FI04487P"/>
    <property type="match status" value="1"/>
</dbReference>
<dbReference type="EMBL" id="BMZB01000001">
    <property type="protein sequence ID" value="GGZ26742.1"/>
    <property type="molecule type" value="Genomic_DNA"/>
</dbReference>
<dbReference type="CDD" id="cd00609">
    <property type="entry name" value="AAT_like"/>
    <property type="match status" value="1"/>
</dbReference>
<dbReference type="FunFam" id="3.40.640.10:FF:000033">
    <property type="entry name" value="Aspartate aminotransferase"/>
    <property type="match status" value="1"/>
</dbReference>
<name>A0A918UPP5_9CAUL</name>
<evidence type="ECO:0000313" key="11">
    <source>
        <dbReference type="Proteomes" id="UP000662572"/>
    </source>
</evidence>
<gene>
    <name evidence="10" type="ORF">GCM10011273_10390</name>
</gene>
<dbReference type="InterPro" id="IPR015422">
    <property type="entry name" value="PyrdxlP-dep_Trfase_small"/>
</dbReference>
<comment type="catalytic activity">
    <reaction evidence="8">
        <text>L-aspartate + 2-oxoglutarate = oxaloacetate + L-glutamate</text>
        <dbReference type="Rhea" id="RHEA:21824"/>
        <dbReference type="ChEBI" id="CHEBI:16452"/>
        <dbReference type="ChEBI" id="CHEBI:16810"/>
        <dbReference type="ChEBI" id="CHEBI:29985"/>
        <dbReference type="ChEBI" id="CHEBI:29991"/>
        <dbReference type="EC" id="2.6.1.1"/>
    </reaction>
</comment>
<proteinExistence type="inferred from homology"/>
<evidence type="ECO:0000256" key="3">
    <source>
        <dbReference type="ARBA" id="ARBA00011738"/>
    </source>
</evidence>
<organism evidence="10 11">
    <name type="scientific">Asticcacaulis endophyticus</name>
    <dbReference type="NCBI Taxonomy" id="1395890"/>
    <lineage>
        <taxon>Bacteria</taxon>
        <taxon>Pseudomonadati</taxon>
        <taxon>Pseudomonadota</taxon>
        <taxon>Alphaproteobacteria</taxon>
        <taxon>Caulobacterales</taxon>
        <taxon>Caulobacteraceae</taxon>
        <taxon>Asticcacaulis</taxon>
    </lineage>
</organism>
<dbReference type="GO" id="GO:0016212">
    <property type="term" value="F:kynurenine-oxoglutarate transaminase activity"/>
    <property type="evidence" value="ECO:0007669"/>
    <property type="project" value="TreeGrafter"/>
</dbReference>
<reference evidence="10" key="2">
    <citation type="submission" date="2020-09" db="EMBL/GenBank/DDBJ databases">
        <authorList>
            <person name="Sun Q."/>
            <person name="Kim S."/>
        </authorList>
    </citation>
    <scope>NUCLEOTIDE SEQUENCE</scope>
    <source>
        <strain evidence="10">KCTC 32296</strain>
    </source>
</reference>
<keyword evidence="11" id="KW-1185">Reference proteome</keyword>
<dbReference type="GO" id="GO:0004069">
    <property type="term" value="F:L-aspartate:2-oxoglutarate aminotransferase activity"/>
    <property type="evidence" value="ECO:0007669"/>
    <property type="project" value="UniProtKB-EC"/>
</dbReference>
<dbReference type="GO" id="GO:0005737">
    <property type="term" value="C:cytoplasm"/>
    <property type="evidence" value="ECO:0007669"/>
    <property type="project" value="TreeGrafter"/>
</dbReference>
<reference evidence="10" key="1">
    <citation type="journal article" date="2014" name="Int. J. Syst. Evol. Microbiol.">
        <title>Complete genome sequence of Corynebacterium casei LMG S-19264T (=DSM 44701T), isolated from a smear-ripened cheese.</title>
        <authorList>
            <consortium name="US DOE Joint Genome Institute (JGI-PGF)"/>
            <person name="Walter F."/>
            <person name="Albersmeier A."/>
            <person name="Kalinowski J."/>
            <person name="Ruckert C."/>
        </authorList>
    </citation>
    <scope>NUCLEOTIDE SEQUENCE</scope>
    <source>
        <strain evidence="10">KCTC 32296</strain>
    </source>
</reference>
<dbReference type="Proteomes" id="UP000662572">
    <property type="component" value="Unassembled WGS sequence"/>
</dbReference>
<dbReference type="EC" id="2.6.1.1" evidence="4"/>
<accession>A0A918UPP5</accession>
<evidence type="ECO:0000256" key="1">
    <source>
        <dbReference type="ARBA" id="ARBA00001933"/>
    </source>
</evidence>
<dbReference type="Gene3D" id="3.90.1150.10">
    <property type="entry name" value="Aspartate Aminotransferase, domain 1"/>
    <property type="match status" value="1"/>
</dbReference>
<dbReference type="AlphaFoldDB" id="A0A918UPP5"/>
<dbReference type="InterPro" id="IPR015421">
    <property type="entry name" value="PyrdxlP-dep_Trfase_major"/>
</dbReference>
<keyword evidence="5 10" id="KW-0032">Aminotransferase</keyword>
<evidence type="ECO:0000256" key="7">
    <source>
        <dbReference type="ARBA" id="ARBA00022898"/>
    </source>
</evidence>
<dbReference type="RefSeq" id="WP_189485297.1">
    <property type="nucleotide sequence ID" value="NZ_BMZB01000001.1"/>
</dbReference>
<evidence type="ECO:0000313" key="10">
    <source>
        <dbReference type="EMBL" id="GGZ26742.1"/>
    </source>
</evidence>
<comment type="similarity">
    <text evidence="2">Belongs to the class-I pyridoxal-phosphate-dependent aminotransferase family.</text>
</comment>
<dbReference type="GO" id="GO:0030170">
    <property type="term" value="F:pyridoxal phosphate binding"/>
    <property type="evidence" value="ECO:0007669"/>
    <property type="project" value="InterPro"/>
</dbReference>
<comment type="cofactor">
    <cofactor evidence="1">
        <name>pyridoxal 5'-phosphate</name>
        <dbReference type="ChEBI" id="CHEBI:597326"/>
    </cofactor>
</comment>
<dbReference type="Gene3D" id="3.40.640.10">
    <property type="entry name" value="Type I PLP-dependent aspartate aminotransferase-like (Major domain)"/>
    <property type="match status" value="1"/>
</dbReference>
<evidence type="ECO:0000259" key="9">
    <source>
        <dbReference type="Pfam" id="PF00155"/>
    </source>
</evidence>
<evidence type="ECO:0000256" key="2">
    <source>
        <dbReference type="ARBA" id="ARBA00007441"/>
    </source>
</evidence>
<dbReference type="InterPro" id="IPR015424">
    <property type="entry name" value="PyrdxlP-dep_Trfase"/>
</dbReference>
<dbReference type="PANTHER" id="PTHR43807">
    <property type="entry name" value="FI04487P"/>
    <property type="match status" value="1"/>
</dbReference>
<keyword evidence="6" id="KW-0808">Transferase</keyword>
<dbReference type="InterPro" id="IPR051326">
    <property type="entry name" value="Kynurenine-oxoglutarate_AT"/>
</dbReference>
<evidence type="ECO:0000256" key="6">
    <source>
        <dbReference type="ARBA" id="ARBA00022679"/>
    </source>
</evidence>
<comment type="caution">
    <text evidence="10">The sequence shown here is derived from an EMBL/GenBank/DDBJ whole genome shotgun (WGS) entry which is preliminary data.</text>
</comment>
<evidence type="ECO:0000256" key="8">
    <source>
        <dbReference type="ARBA" id="ARBA00049185"/>
    </source>
</evidence>
<feature type="domain" description="Aminotransferase class I/classII large" evidence="9">
    <location>
        <begin position="26"/>
        <end position="373"/>
    </location>
</feature>
<dbReference type="SUPFAM" id="SSF53383">
    <property type="entry name" value="PLP-dependent transferases"/>
    <property type="match status" value="1"/>
</dbReference>
<evidence type="ECO:0000256" key="5">
    <source>
        <dbReference type="ARBA" id="ARBA00022576"/>
    </source>
</evidence>
<comment type="subunit">
    <text evidence="3">Homodimer.</text>
</comment>
<keyword evidence="7" id="KW-0663">Pyridoxal phosphate</keyword>
<dbReference type="Pfam" id="PF00155">
    <property type="entry name" value="Aminotran_1_2"/>
    <property type="match status" value="1"/>
</dbReference>
<dbReference type="NCBIfam" id="NF006488">
    <property type="entry name" value="PRK08912.1"/>
    <property type="match status" value="1"/>
</dbReference>
<evidence type="ECO:0000256" key="4">
    <source>
        <dbReference type="ARBA" id="ARBA00012753"/>
    </source>
</evidence>
<dbReference type="InterPro" id="IPR004839">
    <property type="entry name" value="Aminotransferase_I/II_large"/>
</dbReference>
<protein>
    <recommendedName>
        <fullName evidence="4">aspartate transaminase</fullName>
        <ecNumber evidence="4">2.6.1.1</ecNumber>
    </recommendedName>
</protein>